<dbReference type="SUPFAM" id="SSF51126">
    <property type="entry name" value="Pectin lyase-like"/>
    <property type="match status" value="1"/>
</dbReference>
<keyword evidence="2" id="KW-0732">Signal</keyword>
<reference evidence="3 4" key="1">
    <citation type="journal article" date="2016" name="Mol. Biol. Evol.">
        <title>Comparative Genomics of Early-Diverging Mushroom-Forming Fungi Provides Insights into the Origins of Lignocellulose Decay Capabilities.</title>
        <authorList>
            <person name="Nagy L.G."/>
            <person name="Riley R."/>
            <person name="Tritt A."/>
            <person name="Adam C."/>
            <person name="Daum C."/>
            <person name="Floudas D."/>
            <person name="Sun H."/>
            <person name="Yadav J.S."/>
            <person name="Pangilinan J."/>
            <person name="Larsson K.H."/>
            <person name="Matsuura K."/>
            <person name="Barry K."/>
            <person name="Labutti K."/>
            <person name="Kuo R."/>
            <person name="Ohm R.A."/>
            <person name="Bhattacharya S.S."/>
            <person name="Shirouzu T."/>
            <person name="Yoshinaga Y."/>
            <person name="Martin F.M."/>
            <person name="Grigoriev I.V."/>
            <person name="Hibbett D.S."/>
        </authorList>
    </citation>
    <scope>NUCLEOTIDE SEQUENCE [LARGE SCALE GENOMIC DNA]</scope>
    <source>
        <strain evidence="3 4">HHB12029</strain>
    </source>
</reference>
<dbReference type="EMBL" id="KV425950">
    <property type="protein sequence ID" value="KZV95915.1"/>
    <property type="molecule type" value="Genomic_DNA"/>
</dbReference>
<dbReference type="InterPro" id="IPR011050">
    <property type="entry name" value="Pectin_lyase_fold/virulence"/>
</dbReference>
<evidence type="ECO:0000313" key="4">
    <source>
        <dbReference type="Proteomes" id="UP000077266"/>
    </source>
</evidence>
<sequence>MRYRALFATLLLAFCGSPGLRVSARSDVDLTRSNRRPPTQGLPDWSHAGYEGGSDLPGDGQVGYTLGPAELASTYNVIPNDDQDDTPGLEKAIHDMRQHARTNSFALIQLPAGVLNLKYTIYIDTNYLIIRGAGTDPNDGGTVLSFSPDENTRYDVLEANGSRWSQTGMKTAWKYQVPDSTVQSGLRTITGSASSGWLWPGRSLFRVGSKEIASKFRTPYDLAEPNRKDLFFGTVNYHWRNDTKIKGFMADQTKDIAGHAGSNQIYYDYQNTSYVWEPGQDVWVAGPIRSVDYDSWGVTNSSYYVNEYMFQDWFTVVDVGEDGDGKFLVLDHPLAFDVYSNSAAGGAQVMEDAVSPAKAREIMPIERPVHHVGIENLYITQPMDLNPQDAVDNYGNMRPNAAMHGIVFRYARDCWVARFIQIQDNYFDGSWNKGAGGNGYLRGSRVWDSLYFNNVLRNLRHFTFQWCSMRNVALYNDMTNDFNLHGGWEGYNLAELNTIVVPYEHRAGSCSSNCGGEGGASESGTWAPIYWSTGAKASKWSGATGPQNVFHRNYMLKSFVPGGGVVDYLPYFTRDASKSKNTVIWQFGW</sequence>
<accession>A0A165K7G5</accession>
<organism evidence="3 4">
    <name type="scientific">Exidia glandulosa HHB12029</name>
    <dbReference type="NCBI Taxonomy" id="1314781"/>
    <lineage>
        <taxon>Eukaryota</taxon>
        <taxon>Fungi</taxon>
        <taxon>Dikarya</taxon>
        <taxon>Basidiomycota</taxon>
        <taxon>Agaricomycotina</taxon>
        <taxon>Agaricomycetes</taxon>
        <taxon>Auriculariales</taxon>
        <taxon>Exidiaceae</taxon>
        <taxon>Exidia</taxon>
    </lineage>
</organism>
<feature type="chain" id="PRO_5007860672" evidence="2">
    <location>
        <begin position="25"/>
        <end position="589"/>
    </location>
</feature>
<name>A0A165K7G5_EXIGL</name>
<evidence type="ECO:0000256" key="1">
    <source>
        <dbReference type="SAM" id="MobiDB-lite"/>
    </source>
</evidence>
<evidence type="ECO:0000256" key="2">
    <source>
        <dbReference type="SAM" id="SignalP"/>
    </source>
</evidence>
<dbReference type="OrthoDB" id="73875at2759"/>
<dbReference type="InParanoid" id="A0A165K7G5"/>
<proteinExistence type="predicted"/>
<gene>
    <name evidence="3" type="ORF">EXIGLDRAFT_706480</name>
</gene>
<dbReference type="AlphaFoldDB" id="A0A165K7G5"/>
<feature type="region of interest" description="Disordered" evidence="1">
    <location>
        <begin position="31"/>
        <end position="58"/>
    </location>
</feature>
<keyword evidence="4" id="KW-1185">Reference proteome</keyword>
<dbReference type="STRING" id="1314781.A0A165K7G5"/>
<evidence type="ECO:0000313" key="3">
    <source>
        <dbReference type="EMBL" id="KZV95915.1"/>
    </source>
</evidence>
<dbReference type="Proteomes" id="UP000077266">
    <property type="component" value="Unassembled WGS sequence"/>
</dbReference>
<feature type="signal peptide" evidence="2">
    <location>
        <begin position="1"/>
        <end position="24"/>
    </location>
</feature>
<protein>
    <submittedName>
        <fullName evidence="3">Uncharacterized protein</fullName>
    </submittedName>
</protein>